<proteinExistence type="predicted"/>
<evidence type="ECO:0000313" key="1">
    <source>
        <dbReference type="EMBL" id="GJT89808.1"/>
    </source>
</evidence>
<sequence length="233" mass="26884">MDMNSEAIMLPDVEDLYAEEEEIVHRDLNFFSKALSFLVCLPQPKRHRRTNINRDHYGAHDRLLLTFLDETICEDPLLLILKSYTPVTKKSMGSRNARKSSLYRLGVGWRFTTQKNLLWTRVIKAIHGEDEKNGSRFKVGYKSIWRSILQEVETLKIKEAVVEQDQFDGFCTTFRGRLLFLVVTPDQIGWYWTLDGWASRISSSHLFLIALLQAIFADLPLVGGGFHGSAYVR</sequence>
<keyword evidence="2" id="KW-1185">Reference proteome</keyword>
<evidence type="ECO:0000313" key="2">
    <source>
        <dbReference type="Proteomes" id="UP001151760"/>
    </source>
</evidence>
<reference evidence="1" key="2">
    <citation type="submission" date="2022-01" db="EMBL/GenBank/DDBJ databases">
        <authorList>
            <person name="Yamashiro T."/>
            <person name="Shiraishi A."/>
            <person name="Satake H."/>
            <person name="Nakayama K."/>
        </authorList>
    </citation>
    <scope>NUCLEOTIDE SEQUENCE</scope>
</reference>
<gene>
    <name evidence="1" type="ORF">Tco_1078653</name>
</gene>
<protein>
    <submittedName>
        <fullName evidence="1">Uncharacterized protein</fullName>
    </submittedName>
</protein>
<name>A0ABQ5HPL2_9ASTR</name>
<dbReference type="EMBL" id="BQNB010019862">
    <property type="protein sequence ID" value="GJT89808.1"/>
    <property type="molecule type" value="Genomic_DNA"/>
</dbReference>
<accession>A0ABQ5HPL2</accession>
<reference evidence="1" key="1">
    <citation type="journal article" date="2022" name="Int. J. Mol. Sci.">
        <title>Draft Genome of Tanacetum Coccineum: Genomic Comparison of Closely Related Tanacetum-Family Plants.</title>
        <authorList>
            <person name="Yamashiro T."/>
            <person name="Shiraishi A."/>
            <person name="Nakayama K."/>
            <person name="Satake H."/>
        </authorList>
    </citation>
    <scope>NUCLEOTIDE SEQUENCE</scope>
</reference>
<organism evidence="1 2">
    <name type="scientific">Tanacetum coccineum</name>
    <dbReference type="NCBI Taxonomy" id="301880"/>
    <lineage>
        <taxon>Eukaryota</taxon>
        <taxon>Viridiplantae</taxon>
        <taxon>Streptophyta</taxon>
        <taxon>Embryophyta</taxon>
        <taxon>Tracheophyta</taxon>
        <taxon>Spermatophyta</taxon>
        <taxon>Magnoliopsida</taxon>
        <taxon>eudicotyledons</taxon>
        <taxon>Gunneridae</taxon>
        <taxon>Pentapetalae</taxon>
        <taxon>asterids</taxon>
        <taxon>campanulids</taxon>
        <taxon>Asterales</taxon>
        <taxon>Asteraceae</taxon>
        <taxon>Asteroideae</taxon>
        <taxon>Anthemideae</taxon>
        <taxon>Anthemidinae</taxon>
        <taxon>Tanacetum</taxon>
    </lineage>
</organism>
<dbReference type="Proteomes" id="UP001151760">
    <property type="component" value="Unassembled WGS sequence"/>
</dbReference>
<comment type="caution">
    <text evidence="1">The sequence shown here is derived from an EMBL/GenBank/DDBJ whole genome shotgun (WGS) entry which is preliminary data.</text>
</comment>